<dbReference type="AlphaFoldDB" id="A0A232FIC4"/>
<proteinExistence type="predicted"/>
<keyword evidence="4" id="KW-1185">Reference proteome</keyword>
<dbReference type="PANTHER" id="PTHR21879:SF17">
    <property type="entry name" value="LD24139P"/>
    <property type="match status" value="1"/>
</dbReference>
<dbReference type="Proteomes" id="UP000215335">
    <property type="component" value="Unassembled WGS sequence"/>
</dbReference>
<dbReference type="GO" id="GO:0016020">
    <property type="term" value="C:membrane"/>
    <property type="evidence" value="ECO:0007669"/>
    <property type="project" value="TreeGrafter"/>
</dbReference>
<feature type="transmembrane region" description="Helical" evidence="1">
    <location>
        <begin position="135"/>
        <end position="155"/>
    </location>
</feature>
<feature type="signal peptide" evidence="2">
    <location>
        <begin position="1"/>
        <end position="16"/>
    </location>
</feature>
<keyword evidence="2" id="KW-0732">Signal</keyword>
<dbReference type="InterPro" id="IPR012464">
    <property type="entry name" value="DUF1676"/>
</dbReference>
<keyword evidence="1" id="KW-0472">Membrane</keyword>
<organism evidence="3 4">
    <name type="scientific">Trichomalopsis sarcophagae</name>
    <dbReference type="NCBI Taxonomy" id="543379"/>
    <lineage>
        <taxon>Eukaryota</taxon>
        <taxon>Metazoa</taxon>
        <taxon>Ecdysozoa</taxon>
        <taxon>Arthropoda</taxon>
        <taxon>Hexapoda</taxon>
        <taxon>Insecta</taxon>
        <taxon>Pterygota</taxon>
        <taxon>Neoptera</taxon>
        <taxon>Endopterygota</taxon>
        <taxon>Hymenoptera</taxon>
        <taxon>Apocrita</taxon>
        <taxon>Proctotrupomorpha</taxon>
        <taxon>Chalcidoidea</taxon>
        <taxon>Pteromalidae</taxon>
        <taxon>Pteromalinae</taxon>
        <taxon>Trichomalopsis</taxon>
    </lineage>
</organism>
<dbReference type="EMBL" id="NNAY01000154">
    <property type="protein sequence ID" value="OXU30501.1"/>
    <property type="molecule type" value="Genomic_DNA"/>
</dbReference>
<evidence type="ECO:0000256" key="2">
    <source>
        <dbReference type="SAM" id="SignalP"/>
    </source>
</evidence>
<dbReference type="STRING" id="543379.A0A232FIC4"/>
<protein>
    <recommendedName>
        <fullName evidence="5">Protein osiris 14</fullName>
    </recommendedName>
</protein>
<name>A0A232FIC4_9HYME</name>
<comment type="caution">
    <text evidence="3">The sequence shown here is derived from an EMBL/GenBank/DDBJ whole genome shotgun (WGS) entry which is preliminary data.</text>
</comment>
<sequence length="259" mass="27653">MFKYVVFGLLVASALAVPAPETHLDCMNHEDMFSCFAVKAASSLDRAARSADLKIIEGITFVRDTPMERSGKSLKPETELMNELPRETADRTLQLINMVFESAVSFLKSHSLNINMPEGSVSRAMTEGRAKIKKLLLPILAAAGIKIFALVPILLGGLALLVIKALFVGKIALLIAGILAFQRLFSGGSVGSIGGTGFGGLGSNIFGKNQASWYDNNQGWNGASANQAQGYYRSFSDKAATEAHNLAYSAQVPSANEAH</sequence>
<keyword evidence="1" id="KW-1133">Transmembrane helix</keyword>
<feature type="chain" id="PRO_5012669418" description="Protein osiris 14" evidence="2">
    <location>
        <begin position="17"/>
        <end position="259"/>
    </location>
</feature>
<dbReference type="PANTHER" id="PTHR21879">
    <property type="entry name" value="FI03362P-RELATED-RELATED"/>
    <property type="match status" value="1"/>
</dbReference>
<evidence type="ECO:0000313" key="3">
    <source>
        <dbReference type="EMBL" id="OXU30501.1"/>
    </source>
</evidence>
<feature type="transmembrane region" description="Helical" evidence="1">
    <location>
        <begin position="161"/>
        <end position="181"/>
    </location>
</feature>
<evidence type="ECO:0000256" key="1">
    <source>
        <dbReference type="SAM" id="Phobius"/>
    </source>
</evidence>
<evidence type="ECO:0000313" key="4">
    <source>
        <dbReference type="Proteomes" id="UP000215335"/>
    </source>
</evidence>
<gene>
    <name evidence="3" type="ORF">TSAR_011538</name>
</gene>
<keyword evidence="1" id="KW-0812">Transmembrane</keyword>
<dbReference type="OrthoDB" id="8191402at2759"/>
<evidence type="ECO:0008006" key="5">
    <source>
        <dbReference type="Google" id="ProtNLM"/>
    </source>
</evidence>
<dbReference type="Pfam" id="PF07898">
    <property type="entry name" value="DUF1676"/>
    <property type="match status" value="1"/>
</dbReference>
<accession>A0A232FIC4</accession>
<reference evidence="3 4" key="1">
    <citation type="journal article" date="2017" name="Curr. Biol.">
        <title>The Evolution of Venom by Co-option of Single-Copy Genes.</title>
        <authorList>
            <person name="Martinson E.O."/>
            <person name="Mrinalini"/>
            <person name="Kelkar Y.D."/>
            <person name="Chang C.H."/>
            <person name="Werren J.H."/>
        </authorList>
    </citation>
    <scope>NUCLEOTIDE SEQUENCE [LARGE SCALE GENOMIC DNA]</scope>
    <source>
        <strain evidence="3 4">Alberta</strain>
        <tissue evidence="3">Whole body</tissue>
    </source>
</reference>